<sequence length="288" mass="31610">MKLFPLARLSVSPGTGEACLRKHLPSHPCDACASVCPVEAITLMPGAIQLDATRCLHCGRCLFSCPVDALEGLPAPERYLRDGALVAPLAALAPAVDELLMWHREKGVRVVEMVIDEHPGWVLAVAALNLKLADLGEPGWSIVPPATQHNVRRRWLRLPERVSLPTSVSPGRRARRRIFAEHAEFQPVIAQAACTLCGACARICTESALRFTADRLEIRPERCTGCQSCRVVCVPGAISLEPGQAVAPRYAAFYHAHCRICQQPFRAWQADATTCPLCQRHRYGMREA</sequence>
<evidence type="ECO:0000259" key="5">
    <source>
        <dbReference type="PROSITE" id="PS51379"/>
    </source>
</evidence>
<proteinExistence type="predicted"/>
<organism evidence="6 7">
    <name type="scientific">Siccibacter colletis</name>
    <dbReference type="NCBI Taxonomy" id="1505757"/>
    <lineage>
        <taxon>Bacteria</taxon>
        <taxon>Pseudomonadati</taxon>
        <taxon>Pseudomonadota</taxon>
        <taxon>Gammaproteobacteria</taxon>
        <taxon>Enterobacterales</taxon>
        <taxon>Enterobacteriaceae</taxon>
        <taxon>Siccibacter</taxon>
    </lineage>
</organism>
<gene>
    <name evidence="6" type="ORF">KFZ77_16505</name>
</gene>
<dbReference type="EMBL" id="CP074352">
    <property type="protein sequence ID" value="UYU31414.1"/>
    <property type="molecule type" value="Genomic_DNA"/>
</dbReference>
<dbReference type="RefSeq" id="WP_264384813.1">
    <property type="nucleotide sequence ID" value="NZ_CP074352.1"/>
</dbReference>
<evidence type="ECO:0000313" key="6">
    <source>
        <dbReference type="EMBL" id="UYU31414.1"/>
    </source>
</evidence>
<dbReference type="Pfam" id="PF12838">
    <property type="entry name" value="Fer4_7"/>
    <property type="match status" value="1"/>
</dbReference>
<evidence type="ECO:0000256" key="1">
    <source>
        <dbReference type="ARBA" id="ARBA00022485"/>
    </source>
</evidence>
<keyword evidence="2" id="KW-0479">Metal-binding</keyword>
<evidence type="ECO:0000256" key="4">
    <source>
        <dbReference type="ARBA" id="ARBA00023014"/>
    </source>
</evidence>
<feature type="domain" description="4Fe-4S ferredoxin-type" evidence="5">
    <location>
        <begin position="214"/>
        <end position="243"/>
    </location>
</feature>
<dbReference type="PANTHER" id="PTHR43687">
    <property type="entry name" value="ADENYLYLSULFATE REDUCTASE, BETA SUBUNIT"/>
    <property type="match status" value="1"/>
</dbReference>
<name>A0ABY6JCG1_9ENTR</name>
<keyword evidence="4" id="KW-0411">Iron-sulfur</keyword>
<dbReference type="InterPro" id="IPR050572">
    <property type="entry name" value="Fe-S_Ferredoxin"/>
</dbReference>
<accession>A0ABY6JCG1</accession>
<protein>
    <submittedName>
        <fullName evidence="6">4Fe-4S binding protein</fullName>
    </submittedName>
</protein>
<evidence type="ECO:0000256" key="3">
    <source>
        <dbReference type="ARBA" id="ARBA00023004"/>
    </source>
</evidence>
<dbReference type="PANTHER" id="PTHR43687:SF1">
    <property type="entry name" value="FERREDOXIN III"/>
    <property type="match status" value="1"/>
</dbReference>
<reference evidence="6 7" key="1">
    <citation type="submission" date="2021-05" db="EMBL/GenBank/DDBJ databases">
        <title>Isolation, identification, and the growth promoting effects of Pantoea dispersa strain YSD J2 from the aboveground leaves of Cyperus esculentus L.Var. Sativus.</title>
        <authorList>
            <person name="Wang S."/>
            <person name="Tang X.M."/>
            <person name="Huang Y.N."/>
        </authorList>
    </citation>
    <scope>NUCLEOTIDE SEQUENCE [LARGE SCALE GENOMIC DNA]</scope>
    <source>
        <strain evidence="7">YSD YN2</strain>
    </source>
</reference>
<feature type="domain" description="4Fe-4S ferredoxin-type" evidence="5">
    <location>
        <begin position="185"/>
        <end position="212"/>
    </location>
</feature>
<evidence type="ECO:0000256" key="2">
    <source>
        <dbReference type="ARBA" id="ARBA00022723"/>
    </source>
</evidence>
<dbReference type="Proteomes" id="UP001156318">
    <property type="component" value="Chromosome"/>
</dbReference>
<dbReference type="Gene3D" id="3.30.70.20">
    <property type="match status" value="2"/>
</dbReference>
<dbReference type="PROSITE" id="PS51379">
    <property type="entry name" value="4FE4S_FER_2"/>
    <property type="match status" value="3"/>
</dbReference>
<dbReference type="SUPFAM" id="SSF54862">
    <property type="entry name" value="4Fe-4S ferredoxins"/>
    <property type="match status" value="2"/>
</dbReference>
<keyword evidence="3" id="KW-0408">Iron</keyword>
<keyword evidence="1" id="KW-0004">4Fe-4S</keyword>
<keyword evidence="7" id="KW-1185">Reference proteome</keyword>
<evidence type="ECO:0000313" key="7">
    <source>
        <dbReference type="Proteomes" id="UP001156318"/>
    </source>
</evidence>
<dbReference type="PROSITE" id="PS00198">
    <property type="entry name" value="4FE4S_FER_1"/>
    <property type="match status" value="1"/>
</dbReference>
<dbReference type="InterPro" id="IPR017900">
    <property type="entry name" value="4Fe4S_Fe_S_CS"/>
</dbReference>
<feature type="domain" description="4Fe-4S ferredoxin-type" evidence="5">
    <location>
        <begin position="46"/>
        <end position="75"/>
    </location>
</feature>
<dbReference type="InterPro" id="IPR017896">
    <property type="entry name" value="4Fe4S_Fe-S-bd"/>
</dbReference>